<dbReference type="EMBL" id="CP090031">
    <property type="protein sequence ID" value="UPK91871.1"/>
    <property type="molecule type" value="Genomic_DNA"/>
</dbReference>
<evidence type="ECO:0000313" key="1">
    <source>
        <dbReference type="EMBL" id="UPK91871.1"/>
    </source>
</evidence>
<reference evidence="1" key="1">
    <citation type="submission" date="2021-11" db="EMBL/GenBank/DDBJ databases">
        <title>Fusarium solani-melongenae Genome sequencing and assembly.</title>
        <authorList>
            <person name="Xie S."/>
            <person name="Huang L."/>
            <person name="Zhang X."/>
        </authorList>
    </citation>
    <scope>NUCLEOTIDE SEQUENCE</scope>
    <source>
        <strain evidence="1">CRI 24-3</strain>
    </source>
</reference>
<dbReference type="Proteomes" id="UP000830768">
    <property type="component" value="Chromosome 2"/>
</dbReference>
<protein>
    <submittedName>
        <fullName evidence="1">Uncharacterized protein</fullName>
    </submittedName>
</protein>
<organism evidence="1 2">
    <name type="scientific">Fusarium solani subsp. cucurbitae</name>
    <name type="common">Neocosmosporum cucurbitae</name>
    <dbReference type="NCBI Taxonomy" id="2747967"/>
    <lineage>
        <taxon>Eukaryota</taxon>
        <taxon>Fungi</taxon>
        <taxon>Dikarya</taxon>
        <taxon>Ascomycota</taxon>
        <taxon>Pezizomycotina</taxon>
        <taxon>Sordariomycetes</taxon>
        <taxon>Hypocreomycetidae</taxon>
        <taxon>Hypocreales</taxon>
        <taxon>Nectriaceae</taxon>
        <taxon>Fusarium</taxon>
        <taxon>Fusarium solani species complex</taxon>
    </lineage>
</organism>
<gene>
    <name evidence="1" type="ORF">LCI18_002806</name>
</gene>
<sequence>MDDDIQNNIRKGLDIATATGYGPYLPAQFSNMTAEGPQEGRPSTSRKRPFSQTGLALPPSKQSRSASSSKTTAVPLNRVHRRVIVKDYGKVIYKASSRSALLTALKDQGLASGAKGKTGTRAFMSVGALLGEQHSYMHDLESIFWVLFWICIFYDKNGKDIGSIRFDSWNFESDDGLAARKKAVINDEEDFLETMDEYFTSHYRPMAPWVNLLRREVFPNNQRWKHLEPELYTSMKRILRDAQKDPAVLADG</sequence>
<proteinExistence type="predicted"/>
<keyword evidence="2" id="KW-1185">Reference proteome</keyword>
<evidence type="ECO:0000313" key="2">
    <source>
        <dbReference type="Proteomes" id="UP000830768"/>
    </source>
</evidence>
<accession>A0ACD3YSD8</accession>
<name>A0ACD3YSD8_FUSSC</name>